<dbReference type="InterPro" id="IPR029063">
    <property type="entry name" value="SAM-dependent_MTases_sf"/>
</dbReference>
<dbReference type="GO" id="GO:0032259">
    <property type="term" value="P:methylation"/>
    <property type="evidence" value="ECO:0007669"/>
    <property type="project" value="UniProtKB-KW"/>
</dbReference>
<proteinExistence type="predicted"/>
<dbReference type="InterPro" id="IPR022642">
    <property type="entry name" value="CheR_C"/>
</dbReference>
<evidence type="ECO:0000313" key="5">
    <source>
        <dbReference type="EMBL" id="MPN59896.1"/>
    </source>
</evidence>
<sequence>MGKIPAQWREKYFLSAQGDAYRVTPALQKEVIFRSFNLMEKRFAFKKKFHIVFCRNVMIYFDARTRAELAGRFYDCMHPGGYLFIGMSETLSGSKTGFQYVSPSIYKKPLNADP</sequence>
<evidence type="ECO:0000256" key="1">
    <source>
        <dbReference type="ARBA" id="ARBA00022603"/>
    </source>
</evidence>
<feature type="domain" description="CheR-type methyltransferase" evidence="4">
    <location>
        <begin position="1"/>
        <end position="111"/>
    </location>
</feature>
<evidence type="ECO:0000259" key="4">
    <source>
        <dbReference type="PROSITE" id="PS50123"/>
    </source>
</evidence>
<comment type="caution">
    <text evidence="5">The sequence shown here is derived from an EMBL/GenBank/DDBJ whole genome shotgun (WGS) entry which is preliminary data.</text>
</comment>
<dbReference type="PANTHER" id="PTHR24422">
    <property type="entry name" value="CHEMOTAXIS PROTEIN METHYLTRANSFERASE"/>
    <property type="match status" value="1"/>
</dbReference>
<dbReference type="Pfam" id="PF01739">
    <property type="entry name" value="CheR"/>
    <property type="match status" value="1"/>
</dbReference>
<dbReference type="PROSITE" id="PS50123">
    <property type="entry name" value="CHER"/>
    <property type="match status" value="1"/>
</dbReference>
<gene>
    <name evidence="5" type="primary">cheR2</name>
    <name evidence="5" type="ORF">SDC9_207618</name>
</gene>
<keyword evidence="3" id="KW-0949">S-adenosyl-L-methionine</keyword>
<evidence type="ECO:0000256" key="3">
    <source>
        <dbReference type="ARBA" id="ARBA00022691"/>
    </source>
</evidence>
<name>A0A645J8Z1_9ZZZZ</name>
<evidence type="ECO:0000256" key="2">
    <source>
        <dbReference type="ARBA" id="ARBA00022679"/>
    </source>
</evidence>
<keyword evidence="2 5" id="KW-0808">Transferase</keyword>
<keyword evidence="1 5" id="KW-0489">Methyltransferase</keyword>
<dbReference type="AlphaFoldDB" id="A0A645J8Z1"/>
<dbReference type="SUPFAM" id="SSF53335">
    <property type="entry name" value="S-adenosyl-L-methionine-dependent methyltransferases"/>
    <property type="match status" value="1"/>
</dbReference>
<protein>
    <submittedName>
        <fullName evidence="5">Chemotaxis protein methyltransferase Cher2</fullName>
        <ecNumber evidence="5">2.1.1.80</ecNumber>
    </submittedName>
</protein>
<reference evidence="5" key="1">
    <citation type="submission" date="2019-08" db="EMBL/GenBank/DDBJ databases">
        <authorList>
            <person name="Kucharzyk K."/>
            <person name="Murdoch R.W."/>
            <person name="Higgins S."/>
            <person name="Loffler F."/>
        </authorList>
    </citation>
    <scope>NUCLEOTIDE SEQUENCE</scope>
</reference>
<dbReference type="Gene3D" id="3.40.50.150">
    <property type="entry name" value="Vaccinia Virus protein VP39"/>
    <property type="match status" value="1"/>
</dbReference>
<dbReference type="PRINTS" id="PR00996">
    <property type="entry name" value="CHERMTFRASE"/>
</dbReference>
<dbReference type="EC" id="2.1.1.80" evidence="5"/>
<dbReference type="GO" id="GO:0008983">
    <property type="term" value="F:protein-glutamate O-methyltransferase activity"/>
    <property type="evidence" value="ECO:0007669"/>
    <property type="project" value="UniProtKB-EC"/>
</dbReference>
<dbReference type="EMBL" id="VSSQ01134434">
    <property type="protein sequence ID" value="MPN59896.1"/>
    <property type="molecule type" value="Genomic_DNA"/>
</dbReference>
<dbReference type="PANTHER" id="PTHR24422:SF19">
    <property type="entry name" value="CHEMOTAXIS PROTEIN METHYLTRANSFERASE"/>
    <property type="match status" value="1"/>
</dbReference>
<dbReference type="InterPro" id="IPR050903">
    <property type="entry name" value="Bact_Chemotaxis_MeTrfase"/>
</dbReference>
<accession>A0A645J8Z1</accession>
<organism evidence="5">
    <name type="scientific">bioreactor metagenome</name>
    <dbReference type="NCBI Taxonomy" id="1076179"/>
    <lineage>
        <taxon>unclassified sequences</taxon>
        <taxon>metagenomes</taxon>
        <taxon>ecological metagenomes</taxon>
    </lineage>
</organism>
<dbReference type="InterPro" id="IPR000780">
    <property type="entry name" value="CheR_MeTrfase"/>
</dbReference>